<evidence type="ECO:0000313" key="2">
    <source>
        <dbReference type="EMBL" id="GAA4612303.1"/>
    </source>
</evidence>
<dbReference type="Proteomes" id="UP001500212">
    <property type="component" value="Unassembled WGS sequence"/>
</dbReference>
<feature type="compositionally biased region" description="Low complexity" evidence="1">
    <location>
        <begin position="125"/>
        <end position="135"/>
    </location>
</feature>
<sequence length="157" mass="15857">MPVKSPSIACISPGARESPSAGRAVRAAPESAGRATTAGRTDRATTAESADTESAHTEPAGRADAGRTDRAADAESTDRAAGAERAGGATDVGRAQAAVVPCAGWTRAPPGTAAHDASTTPKSPLRPLRLITIPPETERLDSGGRGHRPTRGSFTPI</sequence>
<evidence type="ECO:0000313" key="3">
    <source>
        <dbReference type="Proteomes" id="UP001500212"/>
    </source>
</evidence>
<feature type="compositionally biased region" description="Basic and acidic residues" evidence="1">
    <location>
        <begin position="53"/>
        <end position="82"/>
    </location>
</feature>
<protein>
    <submittedName>
        <fullName evidence="2">Uncharacterized protein</fullName>
    </submittedName>
</protein>
<dbReference type="EMBL" id="BAABHJ010000020">
    <property type="protein sequence ID" value="GAA4612303.1"/>
    <property type="molecule type" value="Genomic_DNA"/>
</dbReference>
<organism evidence="2 3">
    <name type="scientific">Actinoallomurus liliacearum</name>
    <dbReference type="NCBI Taxonomy" id="1080073"/>
    <lineage>
        <taxon>Bacteria</taxon>
        <taxon>Bacillati</taxon>
        <taxon>Actinomycetota</taxon>
        <taxon>Actinomycetes</taxon>
        <taxon>Streptosporangiales</taxon>
        <taxon>Thermomonosporaceae</taxon>
        <taxon>Actinoallomurus</taxon>
    </lineage>
</organism>
<proteinExistence type="predicted"/>
<keyword evidence="3" id="KW-1185">Reference proteome</keyword>
<feature type="region of interest" description="Disordered" evidence="1">
    <location>
        <begin position="1"/>
        <end position="157"/>
    </location>
</feature>
<evidence type="ECO:0000256" key="1">
    <source>
        <dbReference type="SAM" id="MobiDB-lite"/>
    </source>
</evidence>
<name>A0ABP8TNE3_9ACTN</name>
<reference evidence="3" key="1">
    <citation type="journal article" date="2019" name="Int. J. Syst. Evol. Microbiol.">
        <title>The Global Catalogue of Microorganisms (GCM) 10K type strain sequencing project: providing services to taxonomists for standard genome sequencing and annotation.</title>
        <authorList>
            <consortium name="The Broad Institute Genomics Platform"/>
            <consortium name="The Broad Institute Genome Sequencing Center for Infectious Disease"/>
            <person name="Wu L."/>
            <person name="Ma J."/>
        </authorList>
    </citation>
    <scope>NUCLEOTIDE SEQUENCE [LARGE SCALE GENOMIC DNA]</scope>
    <source>
        <strain evidence="3">JCM 17938</strain>
    </source>
</reference>
<gene>
    <name evidence="2" type="ORF">GCM10023195_52620</name>
</gene>
<comment type="caution">
    <text evidence="2">The sequence shown here is derived from an EMBL/GenBank/DDBJ whole genome shotgun (WGS) entry which is preliminary data.</text>
</comment>
<accession>A0ABP8TNE3</accession>